<dbReference type="Proteomes" id="UP000199024">
    <property type="component" value="Unassembled WGS sequence"/>
</dbReference>
<evidence type="ECO:0000256" key="1">
    <source>
        <dbReference type="SAM" id="MobiDB-lite"/>
    </source>
</evidence>
<feature type="region of interest" description="Disordered" evidence="1">
    <location>
        <begin position="21"/>
        <end position="49"/>
    </location>
</feature>
<accession>A0A1I6M371</accession>
<keyword evidence="4" id="KW-1185">Reference proteome</keyword>
<dbReference type="InterPro" id="IPR011024">
    <property type="entry name" value="G_crystallin-like"/>
</dbReference>
<organism evidence="3 4">
    <name type="scientific">Granulicella pectinivorans</name>
    <dbReference type="NCBI Taxonomy" id="474950"/>
    <lineage>
        <taxon>Bacteria</taxon>
        <taxon>Pseudomonadati</taxon>
        <taxon>Acidobacteriota</taxon>
        <taxon>Terriglobia</taxon>
        <taxon>Terriglobales</taxon>
        <taxon>Acidobacteriaceae</taxon>
        <taxon>Granulicella</taxon>
    </lineage>
</organism>
<keyword evidence="2" id="KW-0732">Signal</keyword>
<gene>
    <name evidence="3" type="ORF">SAMN05421771_1745</name>
</gene>
<dbReference type="OrthoDB" id="8457065at2"/>
<dbReference type="EMBL" id="FOZL01000001">
    <property type="protein sequence ID" value="SFS10103.1"/>
    <property type="molecule type" value="Genomic_DNA"/>
</dbReference>
<dbReference type="RefSeq" id="WP_089838470.1">
    <property type="nucleotide sequence ID" value="NZ_FOZL01000001.1"/>
</dbReference>
<sequence length="143" mass="15991">MKHFFLTVFAFALFASTVPSQAQYPQGPPPPRPWGYDHGQPGTYRPEWDRYPDPERGACFYTDKNFSGHRFCVRAGDRLPSLPAGFGNRISSIRVFGRGGVTVFDQQGFRGARAQFGTIGDLGYTGRGDRRGWNDRISAIAVR</sequence>
<dbReference type="STRING" id="474950.SAMN05421771_1745"/>
<feature type="signal peptide" evidence="2">
    <location>
        <begin position="1"/>
        <end position="22"/>
    </location>
</feature>
<name>A0A1I6M371_9BACT</name>
<evidence type="ECO:0000313" key="3">
    <source>
        <dbReference type="EMBL" id="SFS10103.1"/>
    </source>
</evidence>
<dbReference type="Gene3D" id="2.60.20.10">
    <property type="entry name" value="Crystallins"/>
    <property type="match status" value="1"/>
</dbReference>
<proteinExistence type="predicted"/>
<dbReference type="AlphaFoldDB" id="A0A1I6M371"/>
<dbReference type="Pfam" id="PF03995">
    <property type="entry name" value="Inhibitor_I36"/>
    <property type="match status" value="1"/>
</dbReference>
<dbReference type="SUPFAM" id="SSF49695">
    <property type="entry name" value="gamma-Crystallin-like"/>
    <property type="match status" value="1"/>
</dbReference>
<protein>
    <submittedName>
        <fullName evidence="3">Peptidase inhibitor family I36</fullName>
    </submittedName>
</protein>
<reference evidence="3 4" key="1">
    <citation type="submission" date="2016-10" db="EMBL/GenBank/DDBJ databases">
        <authorList>
            <person name="de Groot N.N."/>
        </authorList>
    </citation>
    <scope>NUCLEOTIDE SEQUENCE [LARGE SCALE GENOMIC DNA]</scope>
    <source>
        <strain evidence="3 4">DSM 21001</strain>
    </source>
</reference>
<evidence type="ECO:0000313" key="4">
    <source>
        <dbReference type="Proteomes" id="UP000199024"/>
    </source>
</evidence>
<feature type="chain" id="PRO_5011665291" evidence="2">
    <location>
        <begin position="23"/>
        <end position="143"/>
    </location>
</feature>
<evidence type="ECO:0000256" key="2">
    <source>
        <dbReference type="SAM" id="SignalP"/>
    </source>
</evidence>